<evidence type="ECO:0000256" key="14">
    <source>
        <dbReference type="PIRSR" id="PIRSR601233-3"/>
    </source>
</evidence>
<dbReference type="GO" id="GO:0006396">
    <property type="term" value="P:RNA processing"/>
    <property type="evidence" value="ECO:0007669"/>
    <property type="project" value="InterPro"/>
</dbReference>
<dbReference type="GO" id="GO:0170057">
    <property type="term" value="F:RNA ligase (GTP) activity"/>
    <property type="evidence" value="ECO:0007669"/>
    <property type="project" value="UniProtKB-EC"/>
</dbReference>
<keyword evidence="8" id="KW-0404">Intron homing</keyword>
<dbReference type="GO" id="GO:0004519">
    <property type="term" value="F:endonuclease activity"/>
    <property type="evidence" value="ECO:0007669"/>
    <property type="project" value="UniProtKB-KW"/>
</dbReference>
<dbReference type="SUPFAM" id="SSF51294">
    <property type="entry name" value="Hedgehog/intein (Hint) domain"/>
    <property type="match status" value="1"/>
</dbReference>
<reference evidence="16" key="1">
    <citation type="submission" date="2020-02" db="EMBL/GenBank/DDBJ databases">
        <authorList>
            <person name="Meier V. D."/>
        </authorList>
    </citation>
    <scope>NUCLEOTIDE SEQUENCE</scope>
    <source>
        <strain evidence="16">AVDCRST_MAG12</strain>
    </source>
</reference>
<organism evidence="16">
    <name type="scientific">uncultured Rubrobacteraceae bacterium</name>
    <dbReference type="NCBI Taxonomy" id="349277"/>
    <lineage>
        <taxon>Bacteria</taxon>
        <taxon>Bacillati</taxon>
        <taxon>Actinomycetota</taxon>
        <taxon>Rubrobacteria</taxon>
        <taxon>Rubrobacterales</taxon>
        <taxon>Rubrobacteraceae</taxon>
        <taxon>environmental samples</taxon>
    </lineage>
</organism>
<evidence type="ECO:0000313" key="16">
    <source>
        <dbReference type="EMBL" id="CAA9498602.1"/>
    </source>
</evidence>
<evidence type="ECO:0000256" key="10">
    <source>
        <dbReference type="ARBA" id="ARBA00023211"/>
    </source>
</evidence>
<dbReference type="Gene3D" id="3.90.1860.10">
    <property type="entry name" value="tRNA-splicing ligase RtcB"/>
    <property type="match status" value="2"/>
</dbReference>
<keyword evidence="7" id="KW-0692">RNA repair</keyword>
<dbReference type="InterPro" id="IPR003586">
    <property type="entry name" value="Hint_dom_C"/>
</dbReference>
<dbReference type="InterPro" id="IPR036025">
    <property type="entry name" value="RtcB-like_sf"/>
</dbReference>
<dbReference type="InterPro" id="IPR036844">
    <property type="entry name" value="Hint_dom_sf"/>
</dbReference>
<dbReference type="PANTHER" id="PTHR43749:SF2">
    <property type="entry name" value="RNA-SPLICING LIGASE RTCB"/>
    <property type="match status" value="1"/>
</dbReference>
<evidence type="ECO:0000256" key="9">
    <source>
        <dbReference type="ARBA" id="ARBA00023134"/>
    </source>
</evidence>
<evidence type="ECO:0000256" key="12">
    <source>
        <dbReference type="PIRSR" id="PIRSR601233-1"/>
    </source>
</evidence>
<dbReference type="NCBIfam" id="TIGR01445">
    <property type="entry name" value="intein_Nterm"/>
    <property type="match status" value="1"/>
</dbReference>
<dbReference type="EC" id="6.5.1.8" evidence="1"/>
<dbReference type="InterPro" id="IPR006141">
    <property type="entry name" value="Intein_N"/>
</dbReference>
<dbReference type="SUPFAM" id="SSF54060">
    <property type="entry name" value="His-Me finger endonucleases"/>
    <property type="match status" value="1"/>
</dbReference>
<dbReference type="Pfam" id="PF14890">
    <property type="entry name" value="Intein_splicing"/>
    <property type="match status" value="1"/>
</dbReference>
<feature type="binding site" evidence="14">
    <location>
        <position position="550"/>
    </location>
    <ligand>
        <name>Mn(2+)</name>
        <dbReference type="ChEBI" id="CHEBI:29035"/>
        <label>1</label>
    </ligand>
</feature>
<dbReference type="AlphaFoldDB" id="A0A6J4SGT4"/>
<feature type="binding site" evidence="14">
    <location>
        <position position="146"/>
    </location>
    <ligand>
        <name>Mn(2+)</name>
        <dbReference type="ChEBI" id="CHEBI:29035"/>
        <label>1</label>
    </ligand>
</feature>
<dbReference type="NCBIfam" id="TIGR01443">
    <property type="entry name" value="intein_Cterm"/>
    <property type="match status" value="1"/>
</dbReference>
<dbReference type="Gene3D" id="2.170.16.10">
    <property type="entry name" value="Hedgehog/Intein (Hint) domain"/>
    <property type="match status" value="1"/>
</dbReference>
<feature type="binding site" evidence="13">
    <location>
        <begin position="720"/>
        <end position="723"/>
    </location>
    <ligand>
        <name>GMP</name>
        <dbReference type="ChEBI" id="CHEBI:58115"/>
    </ligand>
</feature>
<keyword evidence="2 16" id="KW-0436">Ligase</keyword>
<keyword evidence="10 14" id="KW-0464">Manganese</keyword>
<dbReference type="GO" id="GO:0006281">
    <property type="term" value="P:DNA repair"/>
    <property type="evidence" value="ECO:0007669"/>
    <property type="project" value="TreeGrafter"/>
</dbReference>
<dbReference type="GO" id="GO:0016539">
    <property type="term" value="P:intein-mediated protein splicing"/>
    <property type="evidence" value="ECO:0007669"/>
    <property type="project" value="InterPro"/>
</dbReference>
<evidence type="ECO:0000256" key="6">
    <source>
        <dbReference type="ARBA" id="ARBA00022759"/>
    </source>
</evidence>
<dbReference type="SUPFAM" id="SSF103365">
    <property type="entry name" value="Hypothetical protein PH1602"/>
    <property type="match status" value="1"/>
</dbReference>
<feature type="binding site" evidence="13">
    <location>
        <begin position="664"/>
        <end position="665"/>
    </location>
    <ligand>
        <name>GMP</name>
        <dbReference type="ChEBI" id="CHEBI:58115"/>
    </ligand>
</feature>
<keyword evidence="3" id="KW-0540">Nuclease</keyword>
<dbReference type="PROSITE" id="PS00028">
    <property type="entry name" value="ZINC_FINGER_C2H2_1"/>
    <property type="match status" value="1"/>
</dbReference>
<dbReference type="PANTHER" id="PTHR43749">
    <property type="entry name" value="RNA-SPLICING LIGASE RTCB"/>
    <property type="match status" value="1"/>
</dbReference>
<dbReference type="InterPro" id="IPR044925">
    <property type="entry name" value="His-Me_finger_sf"/>
</dbReference>
<evidence type="ECO:0000256" key="3">
    <source>
        <dbReference type="ARBA" id="ARBA00022722"/>
    </source>
</evidence>
<comment type="cofactor">
    <cofactor evidence="14">
        <name>Mn(2+)</name>
        <dbReference type="ChEBI" id="CHEBI:29035"/>
    </cofactor>
    <text evidence="14">Binds 2 manganese ions per subunit.</text>
</comment>
<keyword evidence="5 13" id="KW-0547">Nucleotide-binding</keyword>
<comment type="catalytic activity">
    <reaction evidence="11">
        <text>a 3'-end 3'-phospho-ribonucleotide-RNA + a 5'-end dephospho-ribonucleoside-RNA + GTP = a ribonucleotidyl-ribonucleotide-RNA + GMP + diphosphate</text>
        <dbReference type="Rhea" id="RHEA:68076"/>
        <dbReference type="Rhea" id="RHEA-COMP:10463"/>
        <dbReference type="Rhea" id="RHEA-COMP:13936"/>
        <dbReference type="Rhea" id="RHEA-COMP:17355"/>
        <dbReference type="ChEBI" id="CHEBI:33019"/>
        <dbReference type="ChEBI" id="CHEBI:37565"/>
        <dbReference type="ChEBI" id="CHEBI:58115"/>
        <dbReference type="ChEBI" id="CHEBI:83062"/>
        <dbReference type="ChEBI" id="CHEBI:138284"/>
        <dbReference type="ChEBI" id="CHEBI:173118"/>
        <dbReference type="EC" id="6.5.1.8"/>
    </reaction>
</comment>
<evidence type="ECO:0000256" key="5">
    <source>
        <dbReference type="ARBA" id="ARBA00022741"/>
    </source>
</evidence>
<gene>
    <name evidence="16" type="ORF">AVDCRST_MAG12-2507</name>
</gene>
<feature type="domain" description="C2H2-type" evidence="15">
    <location>
        <begin position="398"/>
        <end position="426"/>
    </location>
</feature>
<evidence type="ECO:0000256" key="2">
    <source>
        <dbReference type="ARBA" id="ARBA00022598"/>
    </source>
</evidence>
<keyword evidence="4 14" id="KW-0479">Metal-binding</keyword>
<evidence type="ECO:0000256" key="1">
    <source>
        <dbReference type="ARBA" id="ARBA00012726"/>
    </source>
</evidence>
<dbReference type="EMBL" id="CADCVK010000365">
    <property type="protein sequence ID" value="CAA9498602.1"/>
    <property type="molecule type" value="Genomic_DNA"/>
</dbReference>
<dbReference type="GO" id="GO:0042245">
    <property type="term" value="P:RNA repair"/>
    <property type="evidence" value="ECO:0007669"/>
    <property type="project" value="UniProtKB-KW"/>
</dbReference>
<evidence type="ECO:0000256" key="8">
    <source>
        <dbReference type="ARBA" id="ARBA00022886"/>
    </source>
</evidence>
<dbReference type="SMART" id="SM00305">
    <property type="entry name" value="HintC"/>
    <property type="match status" value="1"/>
</dbReference>
<evidence type="ECO:0000256" key="11">
    <source>
        <dbReference type="ARBA" id="ARBA00047746"/>
    </source>
</evidence>
<dbReference type="GO" id="GO:0003909">
    <property type="term" value="F:DNA ligase activity"/>
    <property type="evidence" value="ECO:0007669"/>
    <property type="project" value="TreeGrafter"/>
</dbReference>
<dbReference type="InterPro" id="IPR001233">
    <property type="entry name" value="RtcB"/>
</dbReference>
<dbReference type="Pfam" id="PF01139">
    <property type="entry name" value="RtcB"/>
    <property type="match status" value="2"/>
</dbReference>
<dbReference type="GO" id="GO:0005525">
    <property type="term" value="F:GTP binding"/>
    <property type="evidence" value="ECO:0007669"/>
    <property type="project" value="UniProtKB-KW"/>
</dbReference>
<name>A0A6J4SGT4_9ACTN</name>
<evidence type="ECO:0000256" key="13">
    <source>
        <dbReference type="PIRSR" id="PIRSR601233-2"/>
    </source>
</evidence>
<dbReference type="InterPro" id="IPR013087">
    <property type="entry name" value="Znf_C2H2_type"/>
</dbReference>
<dbReference type="InterPro" id="IPR052915">
    <property type="entry name" value="RtcB-like"/>
</dbReference>
<feature type="active site" description="GMP-histidine intermediate" evidence="12">
    <location>
        <position position="720"/>
    </location>
</feature>
<keyword evidence="9 13" id="KW-0342">GTP-binding</keyword>
<feature type="binding site" evidence="13">
    <location>
        <begin position="549"/>
        <end position="553"/>
    </location>
    <ligand>
        <name>GMP</name>
        <dbReference type="ChEBI" id="CHEBI:58115"/>
    </ligand>
</feature>
<evidence type="ECO:0000256" key="7">
    <source>
        <dbReference type="ARBA" id="ARBA00022800"/>
    </source>
</evidence>
<evidence type="ECO:0000259" key="15">
    <source>
        <dbReference type="PROSITE" id="PS50157"/>
    </source>
</evidence>
<feature type="binding site" evidence="14">
    <location>
        <position position="581"/>
    </location>
    <ligand>
        <name>Mn(2+)</name>
        <dbReference type="ChEBI" id="CHEBI:29035"/>
        <label>2</label>
    </ligand>
</feature>
<dbReference type="PROSITE" id="PS50818">
    <property type="entry name" value="INTEIN_C_TER"/>
    <property type="match status" value="1"/>
</dbReference>
<dbReference type="PROSITE" id="PS50157">
    <property type="entry name" value="ZINC_FINGER_C2H2_2"/>
    <property type="match status" value="1"/>
</dbReference>
<sequence>MVTGRDLISNGWPEGPTIGIALAAAKRLRATGMDEDAILRELEKTRAAPDAPADPALEPLARELLRLRDAESWASEHELRDEPRPYGVWGAGLIEPGTTAQMENAMRLPVSVGGALMPDAHLGYGLPVGGVLATEGAVIPWAVGVDIAPLRGDTLVPTLDGNSYPVADLSAAGVFGIWACKPDGKVVAARARAFQTQRNARLVRVVLDNGRTVDCTPDHRFMLRNGTYLEAQNLEPGTSLMPFCPRLDGDGYMRIQQNYSGAFLRAHWMVARSGLMGEIPSFEGQRTVIHHENFDETDNRPENLRFMGDRDHSRYHRSLVEKNEHWQSEDFERRRKAALSAKKLTVEGMEEYRKRADSLQAYWAERPEEFRDLIGKTSENNRSPRRRAQSAEIASRTYRCGVCGREVKSIIALASHQRHKHPEEAWTDVYQNTYNHKVISVETLVEREDVYCLDVPIHHNFALDAGVFVHNCRMRLSVYDVLPDLIEDRRDDLTEVLLRNTSFGAGSKFKEGRRPEHEVLDDPAWEATDFLKGLKDTGRAQLGTSGSGNHFVEWGVFEALGEVEGDEAFESGRRYLALLSHSGSRGVGFKIANRYSKLAKQRHPELDKEVADLAWLDLEDEEGEEYWLSMQLAGRYASANHAVIHDRVSRALGEEVLTKVENHHNYAWSERVGGREAIVHRKGATPAGLGVMGVIPGSMGTPGYVVRGRGDERSINSAAHGAGRRMSRTQAFKTLSEERWREHLAERGITLIGGSLDEAPAAYKDVETVVSMQGDLVDLVGRFTPKIVRMDAGGGPRRKGRK</sequence>
<protein>
    <recommendedName>
        <fullName evidence="1">3'-phosphate/5'-hydroxy nucleic acid ligase</fullName>
        <ecNumber evidence="1">6.5.1.8</ecNumber>
    </recommendedName>
</protein>
<proteinExistence type="predicted"/>
<keyword evidence="6" id="KW-0255">Endonuclease</keyword>
<dbReference type="CDD" id="cd00081">
    <property type="entry name" value="Hint"/>
    <property type="match status" value="1"/>
</dbReference>
<dbReference type="GO" id="GO:0030145">
    <property type="term" value="F:manganese ion binding"/>
    <property type="evidence" value="ECO:0007669"/>
    <property type="project" value="TreeGrafter"/>
</dbReference>
<evidence type="ECO:0000256" key="4">
    <source>
        <dbReference type="ARBA" id="ARBA00022723"/>
    </source>
</evidence>
<dbReference type="InterPro" id="IPR030934">
    <property type="entry name" value="Intein_C"/>
</dbReference>
<keyword evidence="6" id="KW-0378">Hydrolase</keyword>
<accession>A0A6J4SGT4</accession>
<dbReference type="PROSITE" id="PS50817">
    <property type="entry name" value="INTEIN_N_TER"/>
    <property type="match status" value="1"/>
</dbReference>
<dbReference type="GO" id="GO:0006314">
    <property type="term" value="P:intron homing"/>
    <property type="evidence" value="ECO:0007669"/>
    <property type="project" value="UniProtKB-KW"/>
</dbReference>
<feature type="binding site" evidence="13">
    <location>
        <begin position="696"/>
        <end position="699"/>
    </location>
    <ligand>
        <name>GMP</name>
        <dbReference type="ChEBI" id="CHEBI:58115"/>
    </ligand>
</feature>
<feature type="binding site" evidence="14">
    <location>
        <position position="664"/>
    </location>
    <ligand>
        <name>Mn(2+)</name>
        <dbReference type="ChEBI" id="CHEBI:29035"/>
        <label>2</label>
    </ligand>
</feature>